<evidence type="ECO:0000313" key="3">
    <source>
        <dbReference type="Proteomes" id="UP000013968"/>
    </source>
</evidence>
<reference evidence="2 3" key="1">
    <citation type="journal article" date="2013" name="BMC Genomics">
        <title>ContigScape: a Cytoscape plugin facilitating microbial genome gap closing.</title>
        <authorList>
            <person name="Tang B."/>
            <person name="Wang Q."/>
            <person name="Yang M."/>
            <person name="Xie F."/>
            <person name="Zhu Y."/>
            <person name="Zhuo Y."/>
            <person name="Wang S."/>
            <person name="Gao H."/>
            <person name="Ding X."/>
            <person name="Zhang L."/>
            <person name="Zhao G."/>
            <person name="Zheng H."/>
        </authorList>
    </citation>
    <scope>NUCLEOTIDE SEQUENCE [LARGE SCALE GENOMIC DNA]</scope>
    <source>
        <strain evidence="2 3">HCCB10007</strain>
    </source>
</reference>
<protein>
    <submittedName>
        <fullName evidence="2">Uncharacterized protein</fullName>
    </submittedName>
</protein>
<name>R4T0E8_9PSEU</name>
<gene>
    <name evidence="2" type="ORF">AORI_3296</name>
</gene>
<feature type="region of interest" description="Disordered" evidence="1">
    <location>
        <begin position="50"/>
        <end position="80"/>
    </location>
</feature>
<dbReference type="AlphaFoldDB" id="R4T0E8"/>
<proteinExistence type="predicted"/>
<dbReference type="EMBL" id="CP003410">
    <property type="protein sequence ID" value="AGM05881.1"/>
    <property type="molecule type" value="Genomic_DNA"/>
</dbReference>
<dbReference type="KEGG" id="aoi:AORI_3296"/>
<evidence type="ECO:0000313" key="2">
    <source>
        <dbReference type="EMBL" id="AGM05881.1"/>
    </source>
</evidence>
<dbReference type="Proteomes" id="UP000013968">
    <property type="component" value="Chromosome"/>
</dbReference>
<organism evidence="2 3">
    <name type="scientific">Amycolatopsis keratiniphila</name>
    <dbReference type="NCBI Taxonomy" id="129921"/>
    <lineage>
        <taxon>Bacteria</taxon>
        <taxon>Bacillati</taxon>
        <taxon>Actinomycetota</taxon>
        <taxon>Actinomycetes</taxon>
        <taxon>Pseudonocardiales</taxon>
        <taxon>Pseudonocardiaceae</taxon>
        <taxon>Amycolatopsis</taxon>
        <taxon>Amycolatopsis japonica group</taxon>
    </lineage>
</organism>
<accession>R4T0E8</accession>
<dbReference type="HOGENOM" id="CLU_2327728_0_0_11"/>
<evidence type="ECO:0000256" key="1">
    <source>
        <dbReference type="SAM" id="MobiDB-lite"/>
    </source>
</evidence>
<feature type="compositionally biased region" description="Basic residues" evidence="1">
    <location>
        <begin position="65"/>
        <end position="74"/>
    </location>
</feature>
<keyword evidence="3" id="KW-1185">Reference proteome</keyword>
<sequence>MAALPSVGNAIAKAYLPRITFRQAFQPIGKVVTAARPDGRIDRQFRHFQSRRRARSHSLQPAHLSVHKQPRRTAGHPGAASIVAGRVLPLTDTTLLAQ</sequence>